<dbReference type="CDD" id="cd07042">
    <property type="entry name" value="STAS_SulP_like_sulfate_transporter"/>
    <property type="match status" value="1"/>
</dbReference>
<sequence>MSFRVRTHGLSRTASLQNPKINGQVNGVQTSVYVEPSSNASFRVIVIDCSAWSFIDPKGIKTLTSIIREYQDAEVEIWLASCSGDVQEMFEKMSFYKTLGRDKIFATIHDAVIHWKCRNTRRESKAESVTKL</sequence>
<comment type="caution">
    <text evidence="2">The sequence shown here is derived from an EMBL/GenBank/DDBJ whole genome shotgun (WGS) entry which is preliminary data.</text>
</comment>
<dbReference type="SUPFAM" id="SSF52091">
    <property type="entry name" value="SpoIIaa-like"/>
    <property type="match status" value="1"/>
</dbReference>
<reference evidence="2" key="3">
    <citation type="submission" date="2023-05" db="EMBL/GenBank/DDBJ databases">
        <authorList>
            <person name="Smith C.H."/>
        </authorList>
    </citation>
    <scope>NUCLEOTIDE SEQUENCE</scope>
    <source>
        <strain evidence="2">CHS0354</strain>
        <tissue evidence="2">Mantle</tissue>
    </source>
</reference>
<reference evidence="2" key="2">
    <citation type="journal article" date="2021" name="Genome Biol. Evol.">
        <title>Developing a high-quality reference genome for a parasitic bivalve with doubly uniparental inheritance (Bivalvia: Unionida).</title>
        <authorList>
            <person name="Smith C.H."/>
        </authorList>
    </citation>
    <scope>NUCLEOTIDE SEQUENCE</scope>
    <source>
        <strain evidence="2">CHS0354</strain>
        <tissue evidence="2">Mantle</tissue>
    </source>
</reference>
<dbReference type="InterPro" id="IPR036513">
    <property type="entry name" value="STAS_dom_sf"/>
</dbReference>
<protein>
    <recommendedName>
        <fullName evidence="1">STAS domain-containing protein</fullName>
    </recommendedName>
</protein>
<evidence type="ECO:0000259" key="1">
    <source>
        <dbReference type="PROSITE" id="PS50801"/>
    </source>
</evidence>
<feature type="domain" description="STAS" evidence="1">
    <location>
        <begin position="20"/>
        <end position="115"/>
    </location>
</feature>
<dbReference type="InterPro" id="IPR001902">
    <property type="entry name" value="SLC26A/SulP_fam"/>
</dbReference>
<dbReference type="InterPro" id="IPR002645">
    <property type="entry name" value="STAS_dom"/>
</dbReference>
<reference evidence="2" key="1">
    <citation type="journal article" date="2021" name="Genome Biol. Evol.">
        <title>A High-Quality Reference Genome for a Parasitic Bivalve with Doubly Uniparental Inheritance (Bivalvia: Unionida).</title>
        <authorList>
            <person name="Smith C.H."/>
        </authorList>
    </citation>
    <scope>NUCLEOTIDE SEQUENCE</scope>
    <source>
        <strain evidence="2">CHS0354</strain>
    </source>
</reference>
<accession>A0AAE0S0X8</accession>
<dbReference type="EMBL" id="JAEAOA010000695">
    <property type="protein sequence ID" value="KAK3583256.1"/>
    <property type="molecule type" value="Genomic_DNA"/>
</dbReference>
<organism evidence="2 3">
    <name type="scientific">Potamilus streckersoni</name>
    <dbReference type="NCBI Taxonomy" id="2493646"/>
    <lineage>
        <taxon>Eukaryota</taxon>
        <taxon>Metazoa</taxon>
        <taxon>Spiralia</taxon>
        <taxon>Lophotrochozoa</taxon>
        <taxon>Mollusca</taxon>
        <taxon>Bivalvia</taxon>
        <taxon>Autobranchia</taxon>
        <taxon>Heteroconchia</taxon>
        <taxon>Palaeoheterodonta</taxon>
        <taxon>Unionida</taxon>
        <taxon>Unionoidea</taxon>
        <taxon>Unionidae</taxon>
        <taxon>Ambleminae</taxon>
        <taxon>Lampsilini</taxon>
        <taxon>Potamilus</taxon>
    </lineage>
</organism>
<evidence type="ECO:0000313" key="2">
    <source>
        <dbReference type="EMBL" id="KAK3583256.1"/>
    </source>
</evidence>
<dbReference type="GO" id="GO:0055085">
    <property type="term" value="P:transmembrane transport"/>
    <property type="evidence" value="ECO:0007669"/>
    <property type="project" value="InterPro"/>
</dbReference>
<dbReference type="Proteomes" id="UP001195483">
    <property type="component" value="Unassembled WGS sequence"/>
</dbReference>
<dbReference type="Gene3D" id="3.30.750.24">
    <property type="entry name" value="STAS domain"/>
    <property type="match status" value="1"/>
</dbReference>
<name>A0AAE0S0X8_9BIVA</name>
<dbReference type="Pfam" id="PF01740">
    <property type="entry name" value="STAS"/>
    <property type="match status" value="1"/>
</dbReference>
<dbReference type="GO" id="GO:0016020">
    <property type="term" value="C:membrane"/>
    <property type="evidence" value="ECO:0007669"/>
    <property type="project" value="InterPro"/>
</dbReference>
<dbReference type="AlphaFoldDB" id="A0AAE0S0X8"/>
<evidence type="ECO:0000313" key="3">
    <source>
        <dbReference type="Proteomes" id="UP001195483"/>
    </source>
</evidence>
<keyword evidence="3" id="KW-1185">Reference proteome</keyword>
<gene>
    <name evidence="2" type="ORF">CHS0354_011141</name>
</gene>
<dbReference type="PROSITE" id="PS50801">
    <property type="entry name" value="STAS"/>
    <property type="match status" value="1"/>
</dbReference>
<proteinExistence type="predicted"/>
<dbReference type="PANTHER" id="PTHR11814">
    <property type="entry name" value="SULFATE TRANSPORTER"/>
    <property type="match status" value="1"/>
</dbReference>